<gene>
    <name evidence="3" type="ORF">BJ960_001923</name>
</gene>
<keyword evidence="4" id="KW-1185">Reference proteome</keyword>
<evidence type="ECO:0000313" key="4">
    <source>
        <dbReference type="Proteomes" id="UP000586095"/>
    </source>
</evidence>
<protein>
    <recommendedName>
        <fullName evidence="5">Lipoprotein</fullName>
    </recommendedName>
</protein>
<dbReference type="Proteomes" id="UP000586095">
    <property type="component" value="Unassembled WGS sequence"/>
</dbReference>
<comment type="caution">
    <text evidence="3">The sequence shown here is derived from an EMBL/GenBank/DDBJ whole genome shotgun (WGS) entry which is preliminary data.</text>
</comment>
<dbReference type="PROSITE" id="PS51257">
    <property type="entry name" value="PROKAR_LIPOPROTEIN"/>
    <property type="match status" value="1"/>
</dbReference>
<dbReference type="RefSeq" id="WP_185987139.1">
    <property type="nucleotide sequence ID" value="NZ_BAAALZ010000001.1"/>
</dbReference>
<dbReference type="EMBL" id="JACCBD010000001">
    <property type="protein sequence ID" value="NYD27120.1"/>
    <property type="molecule type" value="Genomic_DNA"/>
</dbReference>
<reference evidence="3 4" key="1">
    <citation type="submission" date="2020-07" db="EMBL/GenBank/DDBJ databases">
        <title>Sequencing the genomes of 1000 actinobacteria strains.</title>
        <authorList>
            <person name="Klenk H.-P."/>
        </authorList>
    </citation>
    <scope>NUCLEOTIDE SEQUENCE [LARGE SCALE GENOMIC DNA]</scope>
    <source>
        <strain evidence="3 4">DSM 17380</strain>
    </source>
</reference>
<feature type="region of interest" description="Disordered" evidence="1">
    <location>
        <begin position="29"/>
        <end position="68"/>
    </location>
</feature>
<sequence length="187" mass="19419">MNRPRHVAPVVLVAALLLAGCSQPAAEPEARTARAADERAAAAEEPGESASDEPAYTPRTASGTIVSDDGLTSAAFEIETFLRTLEDGETEEIGEIRFADLTATVTTLGVGGELIGSDPGPCFDTGMRTGGGDITVGPAEGSQTTTMPVDAEGRAVVELVLLVHEQDPNAACFNRVIARAPLVWDED</sequence>
<proteinExistence type="predicted"/>
<feature type="signal peptide" evidence="2">
    <location>
        <begin position="1"/>
        <end position="25"/>
    </location>
</feature>
<organism evidence="3 4">
    <name type="scientific">Leucobacter aridicollis</name>
    <dbReference type="NCBI Taxonomy" id="283878"/>
    <lineage>
        <taxon>Bacteria</taxon>
        <taxon>Bacillati</taxon>
        <taxon>Actinomycetota</taxon>
        <taxon>Actinomycetes</taxon>
        <taxon>Micrococcales</taxon>
        <taxon>Microbacteriaceae</taxon>
        <taxon>Leucobacter</taxon>
    </lineage>
</organism>
<keyword evidence="2" id="KW-0732">Signal</keyword>
<dbReference type="AlphaFoldDB" id="A0A852RE27"/>
<feature type="chain" id="PRO_5032641972" description="Lipoprotein" evidence="2">
    <location>
        <begin position="26"/>
        <end position="187"/>
    </location>
</feature>
<evidence type="ECO:0000256" key="2">
    <source>
        <dbReference type="SAM" id="SignalP"/>
    </source>
</evidence>
<accession>A0A852RE27</accession>
<evidence type="ECO:0000256" key="1">
    <source>
        <dbReference type="SAM" id="MobiDB-lite"/>
    </source>
</evidence>
<name>A0A852RE27_9MICO</name>
<evidence type="ECO:0000313" key="3">
    <source>
        <dbReference type="EMBL" id="NYD27120.1"/>
    </source>
</evidence>
<feature type="compositionally biased region" description="Basic and acidic residues" evidence="1">
    <location>
        <begin position="29"/>
        <end position="42"/>
    </location>
</feature>
<evidence type="ECO:0008006" key="5">
    <source>
        <dbReference type="Google" id="ProtNLM"/>
    </source>
</evidence>